<evidence type="ECO:0000256" key="2">
    <source>
        <dbReference type="SAM" id="SignalP"/>
    </source>
</evidence>
<keyword evidence="2" id="KW-0732">Signal</keyword>
<keyword evidence="5" id="KW-1185">Reference proteome</keyword>
<evidence type="ECO:0000313" key="5">
    <source>
        <dbReference type="Proteomes" id="UP000614714"/>
    </source>
</evidence>
<dbReference type="InterPro" id="IPR012338">
    <property type="entry name" value="Beta-lactam/transpept-like"/>
</dbReference>
<comment type="caution">
    <text evidence="4">The sequence shown here is derived from an EMBL/GenBank/DDBJ whole genome shotgun (WGS) entry which is preliminary data.</text>
</comment>
<dbReference type="SUPFAM" id="SSF56601">
    <property type="entry name" value="beta-lactamase/transpeptidase-like"/>
    <property type="match status" value="1"/>
</dbReference>
<evidence type="ECO:0000313" key="4">
    <source>
        <dbReference type="EMBL" id="MBJ6749602.1"/>
    </source>
</evidence>
<dbReference type="Pfam" id="PF00144">
    <property type="entry name" value="Beta-lactamase"/>
    <property type="match status" value="1"/>
</dbReference>
<feature type="chain" id="PRO_5046935644" evidence="2">
    <location>
        <begin position="34"/>
        <end position="392"/>
    </location>
</feature>
<dbReference type="InterPro" id="IPR001466">
    <property type="entry name" value="Beta-lactam-related"/>
</dbReference>
<sequence length="392" mass="42668">MRLNTYFRVRLRPLLSSICACLLVIFLVSAARAADQPRIDSLMNEAMVRNLIAGGVVLIGNRDKVLFEKAYGRISPFPDAPPMATDTIFDVASLTKVIATTPSILKLAEEGRISLLDPVVKWFPELAGKGKDSILVMNLLTHTSGLDDVPLSSANPMQSAVDGAAAQKLKGEVGSRFHYADLNFILLAELVRRATGAPLDLYAQVSFYRPLGMADTAFHPKEAARCSGTISDDRVLFGEPQDYLCRQLGGVAGHAGLFATARDLSRFCRMMLAGGTLEGRRVLAKRTVDQMTAPYFSRGGTVVRGLGWDISSPFSAPRGQGFSRVSFGHTGYSGSSIWIDPATDTFVILLTSRLEYKKVHEINKLRGDISTLAAQIFGIPVEFGDMARFNDE</sequence>
<dbReference type="Proteomes" id="UP000614714">
    <property type="component" value="Unassembled WGS sequence"/>
</dbReference>
<evidence type="ECO:0000256" key="1">
    <source>
        <dbReference type="ARBA" id="ARBA00022801"/>
    </source>
</evidence>
<evidence type="ECO:0000259" key="3">
    <source>
        <dbReference type="Pfam" id="PF00144"/>
    </source>
</evidence>
<dbReference type="InterPro" id="IPR050789">
    <property type="entry name" value="Diverse_Enzym_Activities"/>
</dbReference>
<feature type="signal peptide" evidence="2">
    <location>
        <begin position="1"/>
        <end position="33"/>
    </location>
</feature>
<reference evidence="4 5" key="1">
    <citation type="submission" date="2020-12" db="EMBL/GenBank/DDBJ databases">
        <title>Geomonas sp. Red421, isolated from paddy soil.</title>
        <authorList>
            <person name="Xu Z."/>
            <person name="Zhang Z."/>
            <person name="Masuda Y."/>
            <person name="Itoh H."/>
            <person name="Senoo K."/>
        </authorList>
    </citation>
    <scope>NUCLEOTIDE SEQUENCE [LARGE SCALE GENOMIC DNA]</scope>
    <source>
        <strain evidence="4 5">Red421</strain>
    </source>
</reference>
<dbReference type="Gene3D" id="3.40.710.10">
    <property type="entry name" value="DD-peptidase/beta-lactamase superfamily"/>
    <property type="match status" value="1"/>
</dbReference>
<dbReference type="EMBL" id="JAEMHL010000002">
    <property type="protein sequence ID" value="MBJ6749602.1"/>
    <property type="molecule type" value="Genomic_DNA"/>
</dbReference>
<feature type="domain" description="Beta-lactamase-related" evidence="3">
    <location>
        <begin position="40"/>
        <end position="359"/>
    </location>
</feature>
<keyword evidence="1" id="KW-0378">Hydrolase</keyword>
<dbReference type="PANTHER" id="PTHR43283:SF11">
    <property type="entry name" value="BETA-LACTAMASE-RELATED DOMAIN-CONTAINING PROTEIN"/>
    <property type="match status" value="1"/>
</dbReference>
<accession>A0ABS0YBE2</accession>
<proteinExistence type="predicted"/>
<gene>
    <name evidence="4" type="ORF">JFN91_05210</name>
</gene>
<organism evidence="4 5">
    <name type="scientific">Geomonas anaerohicana</name>
    <dbReference type="NCBI Taxonomy" id="2798583"/>
    <lineage>
        <taxon>Bacteria</taxon>
        <taxon>Pseudomonadati</taxon>
        <taxon>Thermodesulfobacteriota</taxon>
        <taxon>Desulfuromonadia</taxon>
        <taxon>Geobacterales</taxon>
        <taxon>Geobacteraceae</taxon>
        <taxon>Geomonas</taxon>
    </lineage>
</organism>
<name>A0ABS0YBE2_9BACT</name>
<protein>
    <submittedName>
        <fullName evidence="4">Beta-lactamase family protein</fullName>
    </submittedName>
</protein>
<dbReference type="PANTHER" id="PTHR43283">
    <property type="entry name" value="BETA-LACTAMASE-RELATED"/>
    <property type="match status" value="1"/>
</dbReference>